<sequence length="74" mass="8416">MDNITPRVRMRVDGRRGRQSHMSSSIPLRRIIFCLQITDNEVVANRTLVNKTWSPRIVVSADSDQSEGSRAPVH</sequence>
<keyword evidence="3" id="KW-1185">Reference proteome</keyword>
<proteinExistence type="predicted"/>
<feature type="region of interest" description="Disordered" evidence="1">
    <location>
        <begin position="1"/>
        <end position="21"/>
    </location>
</feature>
<evidence type="ECO:0000256" key="1">
    <source>
        <dbReference type="SAM" id="MobiDB-lite"/>
    </source>
</evidence>
<reference evidence="2" key="1">
    <citation type="submission" date="2016-03" db="EMBL/GenBank/DDBJ databases">
        <title>Draft genome sequence of Rosellinia necatrix.</title>
        <authorList>
            <person name="Kanematsu S."/>
        </authorList>
    </citation>
    <scope>NUCLEOTIDE SEQUENCE [LARGE SCALE GENOMIC DNA]</scope>
    <source>
        <strain evidence="2">W97</strain>
    </source>
</reference>
<accession>A0A1S8A7N2</accession>
<name>A0A1S8A7N2_ROSNE</name>
<gene>
    <name evidence="2" type="ORF">SAMD00023353_2000550</name>
</gene>
<dbReference type="Proteomes" id="UP000054516">
    <property type="component" value="Unassembled WGS sequence"/>
</dbReference>
<dbReference type="EMBL" id="DF977465">
    <property type="protein sequence ID" value="GAW26051.1"/>
    <property type="molecule type" value="Genomic_DNA"/>
</dbReference>
<protein>
    <submittedName>
        <fullName evidence="2">Uncharacterized protein</fullName>
    </submittedName>
</protein>
<evidence type="ECO:0000313" key="2">
    <source>
        <dbReference type="EMBL" id="GAW26051.1"/>
    </source>
</evidence>
<dbReference type="AlphaFoldDB" id="A0A1S8A7N2"/>
<evidence type="ECO:0000313" key="3">
    <source>
        <dbReference type="Proteomes" id="UP000054516"/>
    </source>
</evidence>
<organism evidence="2">
    <name type="scientific">Rosellinia necatrix</name>
    <name type="common">White root-rot fungus</name>
    <dbReference type="NCBI Taxonomy" id="77044"/>
    <lineage>
        <taxon>Eukaryota</taxon>
        <taxon>Fungi</taxon>
        <taxon>Dikarya</taxon>
        <taxon>Ascomycota</taxon>
        <taxon>Pezizomycotina</taxon>
        <taxon>Sordariomycetes</taxon>
        <taxon>Xylariomycetidae</taxon>
        <taxon>Xylariales</taxon>
        <taxon>Xylariaceae</taxon>
        <taxon>Rosellinia</taxon>
    </lineage>
</organism>